<protein>
    <submittedName>
        <fullName evidence="1">Uncharacterized protein</fullName>
    </submittedName>
</protein>
<accession>A0ABV8HU82</accession>
<dbReference type="Proteomes" id="UP001595765">
    <property type="component" value="Unassembled WGS sequence"/>
</dbReference>
<evidence type="ECO:0000313" key="2">
    <source>
        <dbReference type="Proteomes" id="UP001595765"/>
    </source>
</evidence>
<evidence type="ECO:0000313" key="1">
    <source>
        <dbReference type="EMBL" id="MFC4034451.1"/>
    </source>
</evidence>
<dbReference type="EMBL" id="JBHSBB010000014">
    <property type="protein sequence ID" value="MFC4034451.1"/>
    <property type="molecule type" value="Genomic_DNA"/>
</dbReference>
<organism evidence="1 2">
    <name type="scientific">Streptomyces polygonati</name>
    <dbReference type="NCBI Taxonomy" id="1617087"/>
    <lineage>
        <taxon>Bacteria</taxon>
        <taxon>Bacillati</taxon>
        <taxon>Actinomycetota</taxon>
        <taxon>Actinomycetes</taxon>
        <taxon>Kitasatosporales</taxon>
        <taxon>Streptomycetaceae</taxon>
        <taxon>Streptomyces</taxon>
    </lineage>
</organism>
<keyword evidence="2" id="KW-1185">Reference proteome</keyword>
<gene>
    <name evidence="1" type="ORF">ACFO3J_23655</name>
</gene>
<name>A0ABV8HU82_9ACTN</name>
<sequence>MAFTGLDPERVARLSVLVAELRPMLERGTDMPVIQQMLSARGIGVMDSIIVTRELLGAGPEALGQAKTLVLTRPGHQVEREIHRALVEEPTLAINRINHEN</sequence>
<proteinExistence type="predicted"/>
<comment type="caution">
    <text evidence="1">The sequence shown here is derived from an EMBL/GenBank/DDBJ whole genome shotgun (WGS) entry which is preliminary data.</text>
</comment>
<dbReference type="RefSeq" id="WP_386432579.1">
    <property type="nucleotide sequence ID" value="NZ_JBHSBB010000014.1"/>
</dbReference>
<reference evidence="2" key="1">
    <citation type="journal article" date="2019" name="Int. J. Syst. Evol. Microbiol.">
        <title>The Global Catalogue of Microorganisms (GCM) 10K type strain sequencing project: providing services to taxonomists for standard genome sequencing and annotation.</title>
        <authorList>
            <consortium name="The Broad Institute Genomics Platform"/>
            <consortium name="The Broad Institute Genome Sequencing Center for Infectious Disease"/>
            <person name="Wu L."/>
            <person name="Ma J."/>
        </authorList>
    </citation>
    <scope>NUCLEOTIDE SEQUENCE [LARGE SCALE GENOMIC DNA]</scope>
    <source>
        <strain evidence="2">CGMCC 4.7237</strain>
    </source>
</reference>